<dbReference type="Proteomes" id="UP001445076">
    <property type="component" value="Unassembled WGS sequence"/>
</dbReference>
<dbReference type="EMBL" id="JARKIK010000051">
    <property type="protein sequence ID" value="KAK8734333.1"/>
    <property type="molecule type" value="Genomic_DNA"/>
</dbReference>
<evidence type="ECO:0008006" key="3">
    <source>
        <dbReference type="Google" id="ProtNLM"/>
    </source>
</evidence>
<keyword evidence="2" id="KW-1185">Reference proteome</keyword>
<evidence type="ECO:0000313" key="2">
    <source>
        <dbReference type="Proteomes" id="UP001445076"/>
    </source>
</evidence>
<gene>
    <name evidence="1" type="ORF">OTU49_006130</name>
</gene>
<evidence type="ECO:0000313" key="1">
    <source>
        <dbReference type="EMBL" id="KAK8734333.1"/>
    </source>
</evidence>
<name>A0AAW0X4I6_CHEQU</name>
<accession>A0AAW0X4I6</accession>
<sequence>MDAIASDCITKKHAVVKEPHIPTALGTHKPDLLICDLENKKAYVLDVKIASDSSISTMADQYQRKVEYYDTGQIRCWAALWATQQLHLYNESQDNAVSPSTTINIQPIDPQEVVLGAVIITWRGVMSPKTYKILNKELRKLSCM</sequence>
<reference evidence="1 2" key="1">
    <citation type="journal article" date="2024" name="BMC Genomics">
        <title>Genome assembly of redclaw crayfish (Cherax quadricarinatus) provides insights into its immune adaptation and hypoxia tolerance.</title>
        <authorList>
            <person name="Liu Z."/>
            <person name="Zheng J."/>
            <person name="Li H."/>
            <person name="Fang K."/>
            <person name="Wang S."/>
            <person name="He J."/>
            <person name="Zhou D."/>
            <person name="Weng S."/>
            <person name="Chi M."/>
            <person name="Gu Z."/>
            <person name="He J."/>
            <person name="Li F."/>
            <person name="Wang M."/>
        </authorList>
    </citation>
    <scope>NUCLEOTIDE SEQUENCE [LARGE SCALE GENOMIC DNA]</scope>
    <source>
        <strain evidence="1">ZL_2023a</strain>
    </source>
</reference>
<organism evidence="1 2">
    <name type="scientific">Cherax quadricarinatus</name>
    <name type="common">Australian red claw crayfish</name>
    <dbReference type="NCBI Taxonomy" id="27406"/>
    <lineage>
        <taxon>Eukaryota</taxon>
        <taxon>Metazoa</taxon>
        <taxon>Ecdysozoa</taxon>
        <taxon>Arthropoda</taxon>
        <taxon>Crustacea</taxon>
        <taxon>Multicrustacea</taxon>
        <taxon>Malacostraca</taxon>
        <taxon>Eumalacostraca</taxon>
        <taxon>Eucarida</taxon>
        <taxon>Decapoda</taxon>
        <taxon>Pleocyemata</taxon>
        <taxon>Astacidea</taxon>
        <taxon>Parastacoidea</taxon>
        <taxon>Parastacidae</taxon>
        <taxon>Cherax</taxon>
    </lineage>
</organism>
<proteinExistence type="predicted"/>
<comment type="caution">
    <text evidence="1">The sequence shown here is derived from an EMBL/GenBank/DDBJ whole genome shotgun (WGS) entry which is preliminary data.</text>
</comment>
<dbReference type="AlphaFoldDB" id="A0AAW0X4I6"/>
<protein>
    <recommendedName>
        <fullName evidence="3">PD-(D/E)XK endonuclease-like domain-containing protein</fullName>
    </recommendedName>
</protein>